<dbReference type="AlphaFoldDB" id="A0A6S6R1P1"/>
<dbReference type="SUPFAM" id="SSF47413">
    <property type="entry name" value="lambda repressor-like DNA-binding domains"/>
    <property type="match status" value="1"/>
</dbReference>
<dbReference type="CDD" id="cd06307">
    <property type="entry name" value="PBP1_sugar_binding"/>
    <property type="match status" value="1"/>
</dbReference>
<organism evidence="4 5">
    <name type="scientific">Anaerocolumna cellulosilytica</name>
    <dbReference type="NCBI Taxonomy" id="433286"/>
    <lineage>
        <taxon>Bacteria</taxon>
        <taxon>Bacillati</taxon>
        <taxon>Bacillota</taxon>
        <taxon>Clostridia</taxon>
        <taxon>Lachnospirales</taxon>
        <taxon>Lachnospiraceae</taxon>
        <taxon>Anaerocolumna</taxon>
    </lineage>
</organism>
<dbReference type="EMBL" id="AP023367">
    <property type="protein sequence ID" value="BCJ92918.1"/>
    <property type="molecule type" value="Genomic_DNA"/>
</dbReference>
<evidence type="ECO:0000256" key="3">
    <source>
        <dbReference type="ARBA" id="ARBA00023163"/>
    </source>
</evidence>
<dbReference type="InterPro" id="IPR028082">
    <property type="entry name" value="Peripla_BP_I"/>
</dbReference>
<gene>
    <name evidence="4" type="ORF">acsn021_04870</name>
</gene>
<dbReference type="InterPro" id="IPR010982">
    <property type="entry name" value="Lambda_DNA-bd_dom_sf"/>
</dbReference>
<dbReference type="RefSeq" id="WP_184092662.1">
    <property type="nucleotide sequence ID" value="NZ_AP023367.1"/>
</dbReference>
<evidence type="ECO:0000256" key="2">
    <source>
        <dbReference type="ARBA" id="ARBA00023125"/>
    </source>
</evidence>
<reference evidence="4 5" key="1">
    <citation type="journal article" date="2016" name="Int. J. Syst. Evol. Microbiol.">
        <title>Descriptions of Anaerotaenia torta gen. nov., sp. nov. and Anaerocolumna cellulosilytica gen. nov., sp. nov. isolated from a methanogenic reactor of cattle waste.</title>
        <authorList>
            <person name="Uek A."/>
            <person name="Ohtaki Y."/>
            <person name="Kaku N."/>
            <person name="Ueki K."/>
        </authorList>
    </citation>
    <scope>NUCLEOTIDE SEQUENCE [LARGE SCALE GENOMIC DNA]</scope>
    <source>
        <strain evidence="4 5">SN021</strain>
    </source>
</reference>
<dbReference type="PANTHER" id="PTHR30146">
    <property type="entry name" value="LACI-RELATED TRANSCRIPTIONAL REPRESSOR"/>
    <property type="match status" value="1"/>
</dbReference>
<sequence>MAVTIRQIAEISGVSRGTVDRVLNNRGRVNPATEKLVRKVADELGYQPNVAGKALAAIKKNFIIGIILSSEGNAFFDDVIAGIRQAEKEAASYGIQVVLKTMKGYDASVQLSLIRELKANIHTLILQPINDESVVQEINSLSEQDIPVITLNNDIHNSRRLCYVGSDYFKSGETACGCLGLLTRGKANIGIVTGSVKILGHNQRILGFNSILERKYMDFYVADIIETNDDDQQGYTQTLKMLENHPEINALYIVAAGAVGVCKAVTELGKEMAIDIVACDTTPAVKELIQQGLIKATICQQPYVQGYQSLTLAVEFLIHGAIPKQEYYIINSEIKIPENL</sequence>
<keyword evidence="5" id="KW-1185">Reference proteome</keyword>
<dbReference type="InterPro" id="IPR025997">
    <property type="entry name" value="SBP_2_dom"/>
</dbReference>
<dbReference type="GO" id="GO:0003700">
    <property type="term" value="F:DNA-binding transcription factor activity"/>
    <property type="evidence" value="ECO:0007669"/>
    <property type="project" value="TreeGrafter"/>
</dbReference>
<keyword evidence="1" id="KW-0805">Transcription regulation</keyword>
<dbReference type="SMART" id="SM00354">
    <property type="entry name" value="HTH_LACI"/>
    <property type="match status" value="1"/>
</dbReference>
<dbReference type="KEGG" id="acel:acsn021_04870"/>
<dbReference type="CDD" id="cd01392">
    <property type="entry name" value="HTH_LacI"/>
    <property type="match status" value="1"/>
</dbReference>
<evidence type="ECO:0000313" key="5">
    <source>
        <dbReference type="Proteomes" id="UP000515561"/>
    </source>
</evidence>
<keyword evidence="2" id="KW-0238">DNA-binding</keyword>
<evidence type="ECO:0000313" key="4">
    <source>
        <dbReference type="EMBL" id="BCJ92918.1"/>
    </source>
</evidence>
<dbReference type="Proteomes" id="UP000515561">
    <property type="component" value="Chromosome"/>
</dbReference>
<accession>A0A6S6R1P1</accession>
<dbReference type="Pfam" id="PF13407">
    <property type="entry name" value="Peripla_BP_4"/>
    <property type="match status" value="1"/>
</dbReference>
<dbReference type="InterPro" id="IPR000843">
    <property type="entry name" value="HTH_LacI"/>
</dbReference>
<dbReference type="SUPFAM" id="SSF53822">
    <property type="entry name" value="Periplasmic binding protein-like I"/>
    <property type="match status" value="1"/>
</dbReference>
<dbReference type="Gene3D" id="3.40.50.2300">
    <property type="match status" value="2"/>
</dbReference>
<proteinExistence type="predicted"/>
<dbReference type="GO" id="GO:0000976">
    <property type="term" value="F:transcription cis-regulatory region binding"/>
    <property type="evidence" value="ECO:0007669"/>
    <property type="project" value="TreeGrafter"/>
</dbReference>
<dbReference type="Gene3D" id="1.10.260.40">
    <property type="entry name" value="lambda repressor-like DNA-binding domains"/>
    <property type="match status" value="1"/>
</dbReference>
<evidence type="ECO:0000256" key="1">
    <source>
        <dbReference type="ARBA" id="ARBA00023015"/>
    </source>
</evidence>
<protein>
    <submittedName>
        <fullName evidence="4">LacI family transcriptional regulator</fullName>
    </submittedName>
</protein>
<keyword evidence="3" id="KW-0804">Transcription</keyword>
<dbReference type="PANTHER" id="PTHR30146:SF152">
    <property type="entry name" value="TRANSCRIPTIONAL REGULATORY PROTEIN"/>
    <property type="match status" value="1"/>
</dbReference>
<name>A0A6S6R1P1_9FIRM</name>
<dbReference type="Pfam" id="PF00356">
    <property type="entry name" value="LacI"/>
    <property type="match status" value="1"/>
</dbReference>
<dbReference type="PROSITE" id="PS50932">
    <property type="entry name" value="HTH_LACI_2"/>
    <property type="match status" value="1"/>
</dbReference>